<organism evidence="1 2">
    <name type="scientific">Avena sativa</name>
    <name type="common">Oat</name>
    <dbReference type="NCBI Taxonomy" id="4498"/>
    <lineage>
        <taxon>Eukaryota</taxon>
        <taxon>Viridiplantae</taxon>
        <taxon>Streptophyta</taxon>
        <taxon>Embryophyta</taxon>
        <taxon>Tracheophyta</taxon>
        <taxon>Spermatophyta</taxon>
        <taxon>Magnoliopsida</taxon>
        <taxon>Liliopsida</taxon>
        <taxon>Poales</taxon>
        <taxon>Poaceae</taxon>
        <taxon>BOP clade</taxon>
        <taxon>Pooideae</taxon>
        <taxon>Poodae</taxon>
        <taxon>Poeae</taxon>
        <taxon>Poeae Chloroplast Group 1 (Aveneae type)</taxon>
        <taxon>Aveninae</taxon>
        <taxon>Avena</taxon>
    </lineage>
</organism>
<reference evidence="1" key="2">
    <citation type="submission" date="2025-09" db="UniProtKB">
        <authorList>
            <consortium name="EnsemblPlants"/>
        </authorList>
    </citation>
    <scope>IDENTIFICATION</scope>
</reference>
<keyword evidence="2" id="KW-1185">Reference proteome</keyword>
<reference evidence="1" key="1">
    <citation type="submission" date="2021-05" db="EMBL/GenBank/DDBJ databases">
        <authorList>
            <person name="Scholz U."/>
            <person name="Mascher M."/>
            <person name="Fiebig A."/>
        </authorList>
    </citation>
    <scope>NUCLEOTIDE SEQUENCE [LARGE SCALE GENOMIC DNA]</scope>
</reference>
<dbReference type="EnsemblPlants" id="AVESA.00010b.r2.5CG0865670.1">
    <property type="protein sequence ID" value="AVESA.00010b.r2.5CG0865670.1.CDS"/>
    <property type="gene ID" value="AVESA.00010b.r2.5CG0865670"/>
</dbReference>
<sequence>MKLLQQSHVNGRQSHHIYDQLDEQMSRSSSMAATATRILIVLLVLSAFGAAVNAASSPIPTNSNGSETDLAALLAFKAQLSDPLGILSGNWTTGVSMCHWVGVSCSRSRKRVTAVQLPHMPLHGVLAPQLGNLSFLSVLNLTNTSLTGAIPDDLGRLRRIKVIDLMMNGLSGSIPPTIGNLTSLEVLVLKFNHLSGSIPAQVQNLQSLTHINLQTNFLTGSIPNNLFNGTPSLTYLNIGNNSLSGSIPYSIGSLPLLEYLNLQVNNLSGPVPTAIFNMSMLQVLALTYNHGLSGPILGNTTFSLPMLQRISMGTNSFTGQIPSGLAACRFLERVDLTENLLQGVLPLWLGSLTRLTFLALGGNNLVGPIPAALGNLTMLSTLELSVCNLTGAIPVEFGQMSQLSLLLLSSNQLTGPIPASLGNLSEFGFMALGSNLLAGTIPTTLCNMNSLFLISVSDNNLRGDFNFLSTLSNCQHLSYLDISLNHFTGSLPTDHIGNLSSELQTFLAYGNKIVGQLPATISNLTGLIRLDLSTTQLRSTIPSSIGMLENLQWLALQRNSMFAPIPSNLAMLKNLIKLYLHNNEISGSIPKGIGNLTMLEDLTLSNNQLSSTIPPSLFHINSLVFLDLSQNLLEGKLPVDIGYLKQINGMDLSSNSLVGSLPDLIAQLQMIAYLNLSHNSFYGPIPSFLVNLTSLQFLDLSHNDLFGSIPKYLANLSILTSLNLSFNKLQGQIPEGGVFSNITLQSLEGNTGLCGAPRLGFSQCPSNSRRFDRKMLKILLPTILLATGIVAFCIYVMIRRKIQKRHGIPVSAGMVNHPLLSYHELVRATDNFSESNLLGSGSFGKVFKGQLSSGLVVAIKVLDMQLEQAIRSFDAECGALRMARHRNLIRILNTCSNLDFRALVLPHMPNGSLETLLHSQATTRLGFLERLGVMLDVALAMEYLHHEHCEVVLHCDLKPSNVLFDEDMTAHVADFGIARLLLGDRSSTFSESMPGTIGYMAPEYAAHGKASRNSDVFSFGVMLLEVFTRKRPTDVVFVEDLTLRQWVFEAFPAELVRVVDDQLVEWLSNCNLEVFLVPLFELGLLCSSDSPDKRMTMSDVVTRLKKIQVECNKSIATHK</sequence>
<protein>
    <submittedName>
        <fullName evidence="1">Uncharacterized protein</fullName>
    </submittedName>
</protein>
<proteinExistence type="predicted"/>
<name>A0ACD5XX08_AVESA</name>
<accession>A0ACD5XX08</accession>
<evidence type="ECO:0000313" key="2">
    <source>
        <dbReference type="Proteomes" id="UP001732700"/>
    </source>
</evidence>
<evidence type="ECO:0000313" key="1">
    <source>
        <dbReference type="EnsemblPlants" id="AVESA.00010b.r2.5CG0865670.1.CDS"/>
    </source>
</evidence>
<dbReference type="Proteomes" id="UP001732700">
    <property type="component" value="Chromosome 5C"/>
</dbReference>